<protein>
    <submittedName>
        <fullName evidence="1">Uncharacterized protein</fullName>
    </submittedName>
</protein>
<comment type="caution">
    <text evidence="1">The sequence shown here is derived from an EMBL/GenBank/DDBJ whole genome shotgun (WGS) entry which is preliminary data.</text>
</comment>
<evidence type="ECO:0000313" key="1">
    <source>
        <dbReference type="EMBL" id="KAK5637046.1"/>
    </source>
</evidence>
<dbReference type="AlphaFoldDB" id="A0AAN7V0Z0"/>
<name>A0AAN7V0Z0_9PEZI</name>
<reference evidence="1 2" key="1">
    <citation type="submission" date="2023-10" db="EMBL/GenBank/DDBJ databases">
        <title>Draft genome sequence of Xylaria bambusicola isolate GMP-LS, the root and basal stem rot pathogen of sugarcane in Indonesia.</title>
        <authorList>
            <person name="Selvaraj P."/>
            <person name="Muralishankar V."/>
            <person name="Muruganantham S."/>
            <person name="Sp S."/>
            <person name="Haryani S."/>
            <person name="Lau K.J.X."/>
            <person name="Naqvi N.I."/>
        </authorList>
    </citation>
    <scope>NUCLEOTIDE SEQUENCE [LARGE SCALE GENOMIC DNA]</scope>
    <source>
        <strain evidence="1">GMP-LS</strain>
    </source>
</reference>
<proteinExistence type="predicted"/>
<gene>
    <name evidence="1" type="ORF">RRF57_012758</name>
</gene>
<accession>A0AAN7V0Z0</accession>
<keyword evidence="2" id="KW-1185">Reference proteome</keyword>
<dbReference type="EMBL" id="JAWHQM010000089">
    <property type="protein sequence ID" value="KAK5637046.1"/>
    <property type="molecule type" value="Genomic_DNA"/>
</dbReference>
<evidence type="ECO:0000313" key="2">
    <source>
        <dbReference type="Proteomes" id="UP001305414"/>
    </source>
</evidence>
<organism evidence="1 2">
    <name type="scientific">Xylaria bambusicola</name>
    <dbReference type="NCBI Taxonomy" id="326684"/>
    <lineage>
        <taxon>Eukaryota</taxon>
        <taxon>Fungi</taxon>
        <taxon>Dikarya</taxon>
        <taxon>Ascomycota</taxon>
        <taxon>Pezizomycotina</taxon>
        <taxon>Sordariomycetes</taxon>
        <taxon>Xylariomycetidae</taxon>
        <taxon>Xylariales</taxon>
        <taxon>Xylariaceae</taxon>
        <taxon>Xylaria</taxon>
    </lineage>
</organism>
<sequence>MERHLKRRMTAMTADKLSKVTAVMTEASLLSYLEGGSGSTSLDIVSVGLAKLTDRVKLV</sequence>
<dbReference type="Proteomes" id="UP001305414">
    <property type="component" value="Unassembled WGS sequence"/>
</dbReference>